<protein>
    <submittedName>
        <fullName evidence="2">Uncharacterized protein</fullName>
    </submittedName>
</protein>
<reference evidence="2" key="1">
    <citation type="submission" date="2022-10" db="EMBL/GenBank/DDBJ databases">
        <title>Puccinia triticina Genome sequencing and assembly.</title>
        <authorList>
            <person name="Li C."/>
        </authorList>
    </citation>
    <scope>NUCLEOTIDE SEQUENCE</scope>
    <source>
        <strain evidence="2">Pt15</strain>
    </source>
</reference>
<feature type="region of interest" description="Disordered" evidence="1">
    <location>
        <begin position="1"/>
        <end position="64"/>
    </location>
</feature>
<sequence length="119" mass="12969">MESRVDQPNRNDVEHGTSPPVKAGHQHPSFAAARREDRPGWPAGASLQKRQSTEAHRRDLGPMPKKIFAALRQARRTNYIPAEDNVQAVGKGRACPTSSAARTPQHATPARTSPSATRC</sequence>
<feature type="region of interest" description="Disordered" evidence="1">
    <location>
        <begin position="82"/>
        <end position="119"/>
    </location>
</feature>
<dbReference type="GeneID" id="77804290"/>
<feature type="compositionally biased region" description="Basic and acidic residues" evidence="1">
    <location>
        <begin position="51"/>
        <end position="60"/>
    </location>
</feature>
<evidence type="ECO:0000313" key="2">
    <source>
        <dbReference type="EMBL" id="WAQ91819.1"/>
    </source>
</evidence>
<feature type="compositionally biased region" description="Basic and acidic residues" evidence="1">
    <location>
        <begin position="1"/>
        <end position="15"/>
    </location>
</feature>
<proteinExistence type="predicted"/>
<gene>
    <name evidence="2" type="ORF">PtA15_15A211</name>
</gene>
<name>A0ABY7D2I3_9BASI</name>
<accession>A0ABY7D2I3</accession>
<dbReference type="RefSeq" id="XP_053027374.1">
    <property type="nucleotide sequence ID" value="XM_053163395.1"/>
</dbReference>
<organism evidence="2 3">
    <name type="scientific">Puccinia triticina</name>
    <dbReference type="NCBI Taxonomy" id="208348"/>
    <lineage>
        <taxon>Eukaryota</taxon>
        <taxon>Fungi</taxon>
        <taxon>Dikarya</taxon>
        <taxon>Basidiomycota</taxon>
        <taxon>Pucciniomycotina</taxon>
        <taxon>Pucciniomycetes</taxon>
        <taxon>Pucciniales</taxon>
        <taxon>Pucciniaceae</taxon>
        <taxon>Puccinia</taxon>
    </lineage>
</organism>
<evidence type="ECO:0000256" key="1">
    <source>
        <dbReference type="SAM" id="MobiDB-lite"/>
    </source>
</evidence>
<dbReference type="Proteomes" id="UP001164743">
    <property type="component" value="Chromosome 15A"/>
</dbReference>
<keyword evidence="3" id="KW-1185">Reference proteome</keyword>
<dbReference type="EMBL" id="CP110435">
    <property type="protein sequence ID" value="WAQ91819.1"/>
    <property type="molecule type" value="Genomic_DNA"/>
</dbReference>
<evidence type="ECO:0000313" key="3">
    <source>
        <dbReference type="Proteomes" id="UP001164743"/>
    </source>
</evidence>
<feature type="compositionally biased region" description="Polar residues" evidence="1">
    <location>
        <begin position="96"/>
        <end position="119"/>
    </location>
</feature>